<keyword evidence="7 15" id="KW-0028">Amino-acid biosynthesis</keyword>
<dbReference type="PANTHER" id="PTHR11236:SF48">
    <property type="entry name" value="ISOCHORISMATE SYNTHASE MENF"/>
    <property type="match status" value="1"/>
</dbReference>
<dbReference type="AlphaFoldDB" id="A0A9X2RJX3"/>
<evidence type="ECO:0000256" key="14">
    <source>
        <dbReference type="ARBA" id="ARBA00047683"/>
    </source>
</evidence>
<dbReference type="Proteomes" id="UP001142610">
    <property type="component" value="Unassembled WGS sequence"/>
</dbReference>
<evidence type="ECO:0000256" key="15">
    <source>
        <dbReference type="RuleBase" id="RU364045"/>
    </source>
</evidence>
<dbReference type="InterPro" id="IPR015890">
    <property type="entry name" value="Chorismate_C"/>
</dbReference>
<dbReference type="InterPro" id="IPR019999">
    <property type="entry name" value="Anth_synth_I-like"/>
</dbReference>
<gene>
    <name evidence="15 18" type="primary">trpE</name>
    <name evidence="18" type="ORF">NOG11_07205</name>
</gene>
<dbReference type="GO" id="GO:0046872">
    <property type="term" value="F:metal ion binding"/>
    <property type="evidence" value="ECO:0007669"/>
    <property type="project" value="UniProtKB-KW"/>
</dbReference>
<reference evidence="18" key="1">
    <citation type="submission" date="2022-07" db="EMBL/GenBank/DDBJ databases">
        <title>Parvularcula maris sp. nov., an algicidal bacterium isolated from seawater.</title>
        <authorList>
            <person name="Li F."/>
        </authorList>
    </citation>
    <scope>NUCLEOTIDE SEQUENCE</scope>
    <source>
        <strain evidence="18">BGMRC 0090</strain>
    </source>
</reference>
<keyword evidence="11 15" id="KW-0057">Aromatic amino acid biosynthesis</keyword>
<feature type="domain" description="Anthranilate synthase component I N-terminal" evidence="17">
    <location>
        <begin position="35"/>
        <end position="178"/>
    </location>
</feature>
<evidence type="ECO:0000256" key="6">
    <source>
        <dbReference type="ARBA" id="ARBA00020653"/>
    </source>
</evidence>
<evidence type="ECO:0000313" key="19">
    <source>
        <dbReference type="Proteomes" id="UP001142610"/>
    </source>
</evidence>
<evidence type="ECO:0000256" key="2">
    <source>
        <dbReference type="ARBA" id="ARBA00004873"/>
    </source>
</evidence>
<evidence type="ECO:0000256" key="9">
    <source>
        <dbReference type="ARBA" id="ARBA00022822"/>
    </source>
</evidence>
<evidence type="ECO:0000259" key="17">
    <source>
        <dbReference type="Pfam" id="PF04715"/>
    </source>
</evidence>
<comment type="caution">
    <text evidence="18">The sequence shown here is derived from an EMBL/GenBank/DDBJ whole genome shotgun (WGS) entry which is preliminary data.</text>
</comment>
<comment type="function">
    <text evidence="13 15">Part of a heterotetrameric complex that catalyzes the two-step biosynthesis of anthranilate, an intermediate in the biosynthesis of L-tryptophan. In the first step, the glutamine-binding beta subunit (TrpG) of anthranilate synthase (AS) provides the glutamine amidotransferase activity which generates ammonia as a substrate that, along with chorismate, is used in the second step, catalyzed by the large alpha subunit of AS (TrpE) to produce anthranilate. In the absence of TrpG, TrpE can synthesize anthranilate directly from chorismate and high concentrations of ammonia.</text>
</comment>
<evidence type="ECO:0000256" key="12">
    <source>
        <dbReference type="ARBA" id="ARBA00023239"/>
    </source>
</evidence>
<evidence type="ECO:0000259" key="16">
    <source>
        <dbReference type="Pfam" id="PF00425"/>
    </source>
</evidence>
<sequence>MSRQGYDRLAPSLGDLTEGYEAGRPQLVYRRVLGDLETPLSAYLKLTGDEEGSFLLESVEGGEQLGRYSTIGLAPDLIWSCKDGEAVTCDGSGKVLRTEGDAPAALRRLIAENEADRPEEGELPPMASGLFGFFSYDFVRYAEHLPNKPEDLLGLPDAYLIRPAVVATFDSVRRELVLVATLRPDGGKPLADAYAEADIRLNDLLEKLRAPLDLAEPSPEEDVSFRAMTKPEDYLSVVERGKEYIVAGDVFQVVLSQRYEAEFSGRPLDAYRQLRRINPSPFLFYLNFGPATLLGASPEILVRVREGEVTIRPIAGTRPRGKTPAEDKALEAELLADEKERAEHLMLLDLGRNDVGRSSKLGTVKPTETFVIERFSHVMHITSNVTGELRDDLTPLDAMMNGFPAGTLTGAPKIRAMEIIDELEPSARGPYAGAIGYFGADGEFDSCIGLRMAVVKDSRVYVQAGAGIVHDSDPQAELAECEAKSAAIKEAFVLAGKGLG</sequence>
<feature type="domain" description="Chorismate-utilising enzyme C-terminal" evidence="16">
    <location>
        <begin position="231"/>
        <end position="484"/>
    </location>
</feature>
<dbReference type="RefSeq" id="WP_256619045.1">
    <property type="nucleotide sequence ID" value="NZ_JANIBC010000004.1"/>
</dbReference>
<comment type="cofactor">
    <cofactor evidence="1 15">
        <name>Mg(2+)</name>
        <dbReference type="ChEBI" id="CHEBI:18420"/>
    </cofactor>
</comment>
<proteinExistence type="inferred from homology"/>
<dbReference type="PRINTS" id="PR00095">
    <property type="entry name" value="ANTSNTHASEI"/>
</dbReference>
<protein>
    <recommendedName>
        <fullName evidence="6 15">Anthranilate synthase component 1</fullName>
        <ecNumber evidence="5 15">4.1.3.27</ecNumber>
    </recommendedName>
</protein>
<evidence type="ECO:0000313" key="18">
    <source>
        <dbReference type="EMBL" id="MCQ8185178.1"/>
    </source>
</evidence>
<evidence type="ECO:0000256" key="13">
    <source>
        <dbReference type="ARBA" id="ARBA00025634"/>
    </source>
</evidence>
<dbReference type="Gene3D" id="3.60.120.10">
    <property type="entry name" value="Anthranilate synthase"/>
    <property type="match status" value="1"/>
</dbReference>
<accession>A0A9X2RJX3</accession>
<dbReference type="InterPro" id="IPR005801">
    <property type="entry name" value="ADC_synthase"/>
</dbReference>
<comment type="pathway">
    <text evidence="2 15">Amino-acid biosynthesis; L-tryptophan biosynthesis; L-tryptophan from chorismate: step 1/5.</text>
</comment>
<dbReference type="NCBIfam" id="TIGR00564">
    <property type="entry name" value="trpE_most"/>
    <property type="match status" value="1"/>
</dbReference>
<evidence type="ECO:0000256" key="5">
    <source>
        <dbReference type="ARBA" id="ARBA00012266"/>
    </source>
</evidence>
<dbReference type="EMBL" id="JANIBC010000004">
    <property type="protein sequence ID" value="MCQ8185178.1"/>
    <property type="molecule type" value="Genomic_DNA"/>
</dbReference>
<comment type="catalytic activity">
    <reaction evidence="14 15">
        <text>chorismate + L-glutamine = anthranilate + pyruvate + L-glutamate + H(+)</text>
        <dbReference type="Rhea" id="RHEA:21732"/>
        <dbReference type="ChEBI" id="CHEBI:15361"/>
        <dbReference type="ChEBI" id="CHEBI:15378"/>
        <dbReference type="ChEBI" id="CHEBI:16567"/>
        <dbReference type="ChEBI" id="CHEBI:29748"/>
        <dbReference type="ChEBI" id="CHEBI:29985"/>
        <dbReference type="ChEBI" id="CHEBI:58359"/>
        <dbReference type="EC" id="4.1.3.27"/>
    </reaction>
</comment>
<dbReference type="SUPFAM" id="SSF56322">
    <property type="entry name" value="ADC synthase"/>
    <property type="match status" value="1"/>
</dbReference>
<dbReference type="EC" id="4.1.3.27" evidence="5 15"/>
<evidence type="ECO:0000256" key="3">
    <source>
        <dbReference type="ARBA" id="ARBA00009562"/>
    </source>
</evidence>
<evidence type="ECO:0000256" key="4">
    <source>
        <dbReference type="ARBA" id="ARBA00011575"/>
    </source>
</evidence>
<keyword evidence="9 15" id="KW-0822">Tryptophan biosynthesis</keyword>
<comment type="subunit">
    <text evidence="4 15">Heterotetramer consisting of two non-identical subunits: a beta subunit (TrpG) and a large alpha subunit (TrpE).</text>
</comment>
<keyword evidence="8 15" id="KW-0479">Metal-binding</keyword>
<dbReference type="PANTHER" id="PTHR11236">
    <property type="entry name" value="AMINOBENZOATE/ANTHRANILATE SYNTHASE"/>
    <property type="match status" value="1"/>
</dbReference>
<organism evidence="18 19">
    <name type="scientific">Parvularcula maris</name>
    <dbReference type="NCBI Taxonomy" id="2965077"/>
    <lineage>
        <taxon>Bacteria</taxon>
        <taxon>Pseudomonadati</taxon>
        <taxon>Pseudomonadota</taxon>
        <taxon>Alphaproteobacteria</taxon>
        <taxon>Parvularculales</taxon>
        <taxon>Parvularculaceae</taxon>
        <taxon>Parvularcula</taxon>
    </lineage>
</organism>
<comment type="similarity">
    <text evidence="3 15">Belongs to the anthranilate synthase component I family.</text>
</comment>
<dbReference type="InterPro" id="IPR006805">
    <property type="entry name" value="Anth_synth_I_N"/>
</dbReference>
<dbReference type="GO" id="GO:0000162">
    <property type="term" value="P:L-tryptophan biosynthetic process"/>
    <property type="evidence" value="ECO:0007669"/>
    <property type="project" value="UniProtKB-KW"/>
</dbReference>
<evidence type="ECO:0000256" key="7">
    <source>
        <dbReference type="ARBA" id="ARBA00022605"/>
    </source>
</evidence>
<name>A0A9X2RJX3_9PROT</name>
<keyword evidence="19" id="KW-1185">Reference proteome</keyword>
<dbReference type="GO" id="GO:0004049">
    <property type="term" value="F:anthranilate synthase activity"/>
    <property type="evidence" value="ECO:0007669"/>
    <property type="project" value="UniProtKB-EC"/>
</dbReference>
<evidence type="ECO:0000256" key="1">
    <source>
        <dbReference type="ARBA" id="ARBA00001946"/>
    </source>
</evidence>
<dbReference type="Pfam" id="PF04715">
    <property type="entry name" value="Anth_synt_I_N"/>
    <property type="match status" value="1"/>
</dbReference>
<keyword evidence="12 15" id="KW-0456">Lyase</keyword>
<dbReference type="Pfam" id="PF00425">
    <property type="entry name" value="Chorismate_bind"/>
    <property type="match status" value="1"/>
</dbReference>
<keyword evidence="10 15" id="KW-0460">Magnesium</keyword>
<evidence type="ECO:0000256" key="8">
    <source>
        <dbReference type="ARBA" id="ARBA00022723"/>
    </source>
</evidence>
<dbReference type="InterPro" id="IPR005256">
    <property type="entry name" value="Anth_synth_I_PabB"/>
</dbReference>
<evidence type="ECO:0000256" key="10">
    <source>
        <dbReference type="ARBA" id="ARBA00022842"/>
    </source>
</evidence>
<evidence type="ECO:0000256" key="11">
    <source>
        <dbReference type="ARBA" id="ARBA00023141"/>
    </source>
</evidence>